<comment type="caution">
    <text evidence="1">The sequence shown here is derived from an EMBL/GenBank/DDBJ whole genome shotgun (WGS) entry which is preliminary data.</text>
</comment>
<dbReference type="EMBL" id="MU154100">
    <property type="protein sequence ID" value="KAF9439508.1"/>
    <property type="molecule type" value="Genomic_DNA"/>
</dbReference>
<sequence>MVCNPKALPSDANVLLHFVEFADVDFWFRQPPGCSSLDTVCMKDYGYTHYKNLPVVIRKDPPKGCSGIMRSINNHSWGGWILPLAKSRLLNV</sequence>
<reference evidence="1" key="1">
    <citation type="submission" date="2020-11" db="EMBL/GenBank/DDBJ databases">
        <authorList>
            <consortium name="DOE Joint Genome Institute"/>
            <person name="Ahrendt S."/>
            <person name="Riley R."/>
            <person name="Andreopoulos W."/>
            <person name="Labutti K."/>
            <person name="Pangilinan J."/>
            <person name="Ruiz-Duenas F.J."/>
            <person name="Barrasa J.M."/>
            <person name="Sanchez-Garcia M."/>
            <person name="Camarero S."/>
            <person name="Miyauchi S."/>
            <person name="Serrano A."/>
            <person name="Linde D."/>
            <person name="Babiker R."/>
            <person name="Drula E."/>
            <person name="Ayuso-Fernandez I."/>
            <person name="Pacheco R."/>
            <person name="Padilla G."/>
            <person name="Ferreira P."/>
            <person name="Barriuso J."/>
            <person name="Kellner H."/>
            <person name="Castanera R."/>
            <person name="Alfaro M."/>
            <person name="Ramirez L."/>
            <person name="Pisabarro A.G."/>
            <person name="Kuo A."/>
            <person name="Tritt A."/>
            <person name="Lipzen A."/>
            <person name="He G."/>
            <person name="Yan M."/>
            <person name="Ng V."/>
            <person name="Cullen D."/>
            <person name="Martin F."/>
            <person name="Rosso M.-N."/>
            <person name="Henrissat B."/>
            <person name="Hibbett D."/>
            <person name="Martinez A.T."/>
            <person name="Grigoriev I.V."/>
        </authorList>
    </citation>
    <scope>NUCLEOTIDE SEQUENCE</scope>
    <source>
        <strain evidence="1">MF-IS2</strain>
    </source>
</reference>
<organism evidence="1 2">
    <name type="scientific">Macrolepiota fuliginosa MF-IS2</name>
    <dbReference type="NCBI Taxonomy" id="1400762"/>
    <lineage>
        <taxon>Eukaryota</taxon>
        <taxon>Fungi</taxon>
        <taxon>Dikarya</taxon>
        <taxon>Basidiomycota</taxon>
        <taxon>Agaricomycotina</taxon>
        <taxon>Agaricomycetes</taxon>
        <taxon>Agaricomycetidae</taxon>
        <taxon>Agaricales</taxon>
        <taxon>Agaricineae</taxon>
        <taxon>Agaricaceae</taxon>
        <taxon>Macrolepiota</taxon>
    </lineage>
</organism>
<keyword evidence="2" id="KW-1185">Reference proteome</keyword>
<dbReference type="OrthoDB" id="3048815at2759"/>
<name>A0A9P6BVG8_9AGAR</name>
<gene>
    <name evidence="1" type="ORF">P691DRAFT_769566</name>
</gene>
<evidence type="ECO:0000313" key="2">
    <source>
        <dbReference type="Proteomes" id="UP000807342"/>
    </source>
</evidence>
<dbReference type="Proteomes" id="UP000807342">
    <property type="component" value="Unassembled WGS sequence"/>
</dbReference>
<protein>
    <submittedName>
        <fullName evidence="1">Uncharacterized protein</fullName>
    </submittedName>
</protein>
<evidence type="ECO:0000313" key="1">
    <source>
        <dbReference type="EMBL" id="KAF9439508.1"/>
    </source>
</evidence>
<accession>A0A9P6BVG8</accession>
<proteinExistence type="predicted"/>
<dbReference type="AlphaFoldDB" id="A0A9P6BVG8"/>